<keyword evidence="10" id="KW-0479">Metal-binding</keyword>
<dbReference type="SFLD" id="SFLDS00029">
    <property type="entry name" value="Radical_SAM"/>
    <property type="match status" value="1"/>
</dbReference>
<dbReference type="EC" id="2.8.4.5" evidence="4"/>
<organism evidence="19">
    <name type="scientific">Perkinsus marinus (strain ATCC 50983 / TXsc)</name>
    <dbReference type="NCBI Taxonomy" id="423536"/>
    <lineage>
        <taxon>Eukaryota</taxon>
        <taxon>Sar</taxon>
        <taxon>Alveolata</taxon>
        <taxon>Perkinsozoa</taxon>
        <taxon>Perkinsea</taxon>
        <taxon>Perkinsida</taxon>
        <taxon>Perkinsidae</taxon>
        <taxon>Perkinsus</taxon>
    </lineage>
</organism>
<evidence type="ECO:0000256" key="6">
    <source>
        <dbReference type="ARBA" id="ARBA00022485"/>
    </source>
</evidence>
<dbReference type="AlphaFoldDB" id="C5L3Y5"/>
<evidence type="ECO:0000256" key="10">
    <source>
        <dbReference type="ARBA" id="ARBA00022723"/>
    </source>
</evidence>
<dbReference type="OrthoDB" id="1730074at2759"/>
<dbReference type="RefSeq" id="XP_002776898.1">
    <property type="nucleotide sequence ID" value="XM_002776852.1"/>
</dbReference>
<dbReference type="PANTHER" id="PTHR11918:SF45">
    <property type="entry name" value="THREONYLCARBAMOYLADENOSINE TRNA METHYLTHIOTRANSFERASE"/>
    <property type="match status" value="1"/>
</dbReference>
<evidence type="ECO:0000256" key="13">
    <source>
        <dbReference type="ARBA" id="ARBA00031213"/>
    </source>
</evidence>
<keyword evidence="9" id="KW-0819">tRNA processing</keyword>
<dbReference type="Gene3D" id="3.80.30.20">
    <property type="entry name" value="tm_1862 like domain"/>
    <property type="match status" value="1"/>
</dbReference>
<keyword evidence="19" id="KW-1185">Reference proteome</keyword>
<dbReference type="InterPro" id="IPR006466">
    <property type="entry name" value="MiaB-like_arc_euk"/>
</dbReference>
<evidence type="ECO:0000256" key="1">
    <source>
        <dbReference type="ARBA" id="ARBA00001966"/>
    </source>
</evidence>
<dbReference type="EMBL" id="GG678922">
    <property type="protein sequence ID" value="EER08714.1"/>
    <property type="molecule type" value="Genomic_DNA"/>
</dbReference>
<comment type="function">
    <text evidence="2">Catalyzes the methylthiolation of N6-threonylcarbamoyladenosine (t(6)A), leading to the formation of 2-methylthio-N6-threonylcarbamoyladenosine (ms(2)t(6)A) at position 37 in tRNAs that read codons beginning with adenine.</text>
</comment>
<evidence type="ECO:0000256" key="7">
    <source>
        <dbReference type="ARBA" id="ARBA00022679"/>
    </source>
</evidence>
<keyword evidence="12" id="KW-0411">Iron-sulfur</keyword>
<accession>C5L3Y5</accession>
<evidence type="ECO:0000256" key="3">
    <source>
        <dbReference type="ARBA" id="ARBA00008616"/>
    </source>
</evidence>
<dbReference type="GO" id="GO:0051539">
    <property type="term" value="F:4 iron, 4 sulfur cluster binding"/>
    <property type="evidence" value="ECO:0007669"/>
    <property type="project" value="UniProtKB-KW"/>
</dbReference>
<keyword evidence="15" id="KW-0812">Transmembrane</keyword>
<dbReference type="NCBIfam" id="TIGR00089">
    <property type="entry name" value="MiaB/RimO family radical SAM methylthiotransferase"/>
    <property type="match status" value="1"/>
</dbReference>
<evidence type="ECO:0000256" key="8">
    <source>
        <dbReference type="ARBA" id="ARBA00022691"/>
    </source>
</evidence>
<dbReference type="InterPro" id="IPR005839">
    <property type="entry name" value="Methylthiotransferase"/>
</dbReference>
<evidence type="ECO:0000256" key="2">
    <source>
        <dbReference type="ARBA" id="ARBA00002399"/>
    </source>
</evidence>
<dbReference type="SMART" id="SM00729">
    <property type="entry name" value="Elp3"/>
    <property type="match status" value="1"/>
</dbReference>
<dbReference type="SUPFAM" id="SSF102114">
    <property type="entry name" value="Radical SAM enzymes"/>
    <property type="match status" value="1"/>
</dbReference>
<dbReference type="CDD" id="cd01335">
    <property type="entry name" value="Radical_SAM"/>
    <property type="match status" value="1"/>
</dbReference>
<dbReference type="Proteomes" id="UP000007800">
    <property type="component" value="Unassembled WGS sequence"/>
</dbReference>
<evidence type="ECO:0000259" key="17">
    <source>
        <dbReference type="PROSITE" id="PS51918"/>
    </source>
</evidence>
<keyword evidence="8" id="KW-0949">S-adenosyl-L-methionine</keyword>
<evidence type="ECO:0000256" key="15">
    <source>
        <dbReference type="SAM" id="Phobius"/>
    </source>
</evidence>
<dbReference type="Gene3D" id="3.40.50.12160">
    <property type="entry name" value="Methylthiotransferase, N-terminal domain"/>
    <property type="match status" value="1"/>
</dbReference>
<dbReference type="InterPro" id="IPR007197">
    <property type="entry name" value="rSAM"/>
</dbReference>
<comment type="similarity">
    <text evidence="3">Belongs to the methylthiotransferase family. CDKAL1 subfamily.</text>
</comment>
<comment type="catalytic activity">
    <reaction evidence="14">
        <text>N(6)-L-threonylcarbamoyladenosine(37) in tRNA + (sulfur carrier)-SH + AH2 + 2 S-adenosyl-L-methionine = 2-methylsulfanyl-N(6)-L-threonylcarbamoyladenosine(37) in tRNA + (sulfur carrier)-H + 5'-deoxyadenosine + L-methionine + A + S-adenosyl-L-homocysteine + 2 H(+)</text>
        <dbReference type="Rhea" id="RHEA:37075"/>
        <dbReference type="Rhea" id="RHEA-COMP:10163"/>
        <dbReference type="Rhea" id="RHEA-COMP:11092"/>
        <dbReference type="Rhea" id="RHEA-COMP:14737"/>
        <dbReference type="Rhea" id="RHEA-COMP:14739"/>
        <dbReference type="ChEBI" id="CHEBI:13193"/>
        <dbReference type="ChEBI" id="CHEBI:15378"/>
        <dbReference type="ChEBI" id="CHEBI:17319"/>
        <dbReference type="ChEBI" id="CHEBI:17499"/>
        <dbReference type="ChEBI" id="CHEBI:29917"/>
        <dbReference type="ChEBI" id="CHEBI:57844"/>
        <dbReference type="ChEBI" id="CHEBI:57856"/>
        <dbReference type="ChEBI" id="CHEBI:59789"/>
        <dbReference type="ChEBI" id="CHEBI:64428"/>
        <dbReference type="ChEBI" id="CHEBI:74418"/>
        <dbReference type="ChEBI" id="CHEBI:74420"/>
        <dbReference type="EC" id="2.8.4.5"/>
    </reaction>
</comment>
<feature type="domain" description="Radical SAM core" evidence="17">
    <location>
        <begin position="254"/>
        <end position="487"/>
    </location>
</feature>
<dbReference type="GO" id="GO:0005783">
    <property type="term" value="C:endoplasmic reticulum"/>
    <property type="evidence" value="ECO:0007669"/>
    <property type="project" value="TreeGrafter"/>
</dbReference>
<comment type="cofactor">
    <cofactor evidence="1">
        <name>[4Fe-4S] cluster</name>
        <dbReference type="ChEBI" id="CHEBI:49883"/>
    </cofactor>
</comment>
<evidence type="ECO:0000256" key="4">
    <source>
        <dbReference type="ARBA" id="ARBA00013273"/>
    </source>
</evidence>
<dbReference type="Pfam" id="PF00919">
    <property type="entry name" value="UPF0004"/>
    <property type="match status" value="1"/>
</dbReference>
<dbReference type="NCBIfam" id="TIGR01578">
    <property type="entry name" value="MiaB-like-B"/>
    <property type="match status" value="1"/>
</dbReference>
<dbReference type="InParanoid" id="C5L3Y5"/>
<evidence type="ECO:0000256" key="11">
    <source>
        <dbReference type="ARBA" id="ARBA00023004"/>
    </source>
</evidence>
<dbReference type="PROSITE" id="PS51918">
    <property type="entry name" value="RADICAL_SAM"/>
    <property type="match status" value="1"/>
</dbReference>
<dbReference type="InterPro" id="IPR020612">
    <property type="entry name" value="Methylthiotransferase_CS"/>
</dbReference>
<feature type="domain" description="MTTase N-terminal" evidence="16">
    <location>
        <begin position="124"/>
        <end position="232"/>
    </location>
</feature>
<dbReference type="PROSITE" id="PS01278">
    <property type="entry name" value="MTTASE_RADICAL"/>
    <property type="match status" value="1"/>
</dbReference>
<keyword evidence="15" id="KW-0472">Membrane</keyword>
<evidence type="ECO:0000256" key="9">
    <source>
        <dbReference type="ARBA" id="ARBA00022694"/>
    </source>
</evidence>
<proteinExistence type="inferred from homology"/>
<dbReference type="InterPro" id="IPR006638">
    <property type="entry name" value="Elp3/MiaA/NifB-like_rSAM"/>
</dbReference>
<dbReference type="SFLD" id="SFLDG01082">
    <property type="entry name" value="B12-binding_domain_containing"/>
    <property type="match status" value="1"/>
</dbReference>
<protein>
    <recommendedName>
        <fullName evidence="5">Threonylcarbamoyladenosine tRNA methylthiotransferase</fullName>
        <ecNumber evidence="4">2.8.4.5</ecNumber>
    </recommendedName>
    <alternativeName>
        <fullName evidence="13">tRNA-t(6)A37 methylthiotransferase</fullName>
    </alternativeName>
</protein>
<keyword evidence="6" id="KW-0004">4Fe-4S</keyword>
<dbReference type="InterPro" id="IPR013848">
    <property type="entry name" value="Methylthiotransferase_N"/>
</dbReference>
<dbReference type="InterPro" id="IPR023404">
    <property type="entry name" value="rSAM_horseshoe"/>
</dbReference>
<evidence type="ECO:0000256" key="12">
    <source>
        <dbReference type="ARBA" id="ARBA00023014"/>
    </source>
</evidence>
<dbReference type="PANTHER" id="PTHR11918">
    <property type="entry name" value="RADICAL SAM PROTEINS"/>
    <property type="match status" value="1"/>
</dbReference>
<keyword evidence="15" id="KW-1133">Transmembrane helix</keyword>
<keyword evidence="11" id="KW-0408">Iron</keyword>
<dbReference type="OMA" id="HYAYPTG"/>
<dbReference type="InterPro" id="IPR058240">
    <property type="entry name" value="rSAM_sf"/>
</dbReference>
<dbReference type="FunCoup" id="C5L3Y5">
    <property type="interactions" value="128"/>
</dbReference>
<dbReference type="FunFam" id="3.80.30.20:FF:000002">
    <property type="entry name" value="threonylcarbamoyladenosine tRNA methylthiotransferase isoform X2"/>
    <property type="match status" value="1"/>
</dbReference>
<evidence type="ECO:0000256" key="14">
    <source>
        <dbReference type="ARBA" id="ARBA00051661"/>
    </source>
</evidence>
<dbReference type="GO" id="GO:0035598">
    <property type="term" value="F:tRNA (N(6)-L-threonylcarbamoyladenosine(37)-C(2))-methylthiotransferase activity"/>
    <property type="evidence" value="ECO:0007669"/>
    <property type="project" value="UniProtKB-EC"/>
</dbReference>
<dbReference type="Pfam" id="PF04055">
    <property type="entry name" value="Radical_SAM"/>
    <property type="match status" value="1"/>
</dbReference>
<dbReference type="InterPro" id="IPR038135">
    <property type="entry name" value="Methylthiotransferase_N_sf"/>
</dbReference>
<dbReference type="GeneID" id="9042781"/>
<name>C5L3Y5_PERM5</name>
<sequence length="554" mass="60770">MTTDTPATAKSVTKVVVVSGAVLATSAYLYYLWSTRPLPNEGASCCVDEDGDGDGDGESCECGSESCTTTTTGMPELEDLDLSAEVTPAASTTMRSRKAEVMRKTVERGSVVGSGDGNLPGAGQKIFFKTFGCSHNTSDSEYMMGLLSRYGYDFVGKIADADVVVLNSCTVKNPSEDALATLVKAAEAEGLPTVVCGCVPQADRKSRALRNASLVGTSQIDRIVEVVEETLRGNRVSLLQSKKLPELRELPKIRRNPLVEIVAVNTGCLGKCSYCKTKYARGSLGSYSKEDIIARVRTALAEGVQQIWLTSEDLGAYGLDIGTNVAELLREIVGELEKYPDSMMRLGMTNPPYILQHAEEVAKILTHPQVFEFIHIPIQSGSNDVLRHMIREYTVEDFDRLVGILRARVPNLTVATDVICGFPTESEENHRETLELIKRHRFPVINISQFYARPGTAAARIRPRLPGKVIKERSTEVTNLFMSYSLTDSLYDIGEVVEVWYDEVDEGRGQTVGHTKRYTKAVLLGIHKGVLGKKMRARVEDNSSKWHVVVSLVE</sequence>
<keyword evidence="7" id="KW-0808">Transferase</keyword>
<gene>
    <name evidence="18" type="ORF">Pmar_PMAR017772</name>
</gene>
<feature type="transmembrane region" description="Helical" evidence="15">
    <location>
        <begin position="12"/>
        <end position="33"/>
    </location>
</feature>
<evidence type="ECO:0000313" key="19">
    <source>
        <dbReference type="Proteomes" id="UP000007800"/>
    </source>
</evidence>
<evidence type="ECO:0000313" key="18">
    <source>
        <dbReference type="EMBL" id="EER08714.1"/>
    </source>
</evidence>
<dbReference type="GO" id="GO:0046872">
    <property type="term" value="F:metal ion binding"/>
    <property type="evidence" value="ECO:0007669"/>
    <property type="project" value="UniProtKB-KW"/>
</dbReference>
<reference evidence="18 19" key="1">
    <citation type="submission" date="2008-07" db="EMBL/GenBank/DDBJ databases">
        <authorList>
            <person name="El-Sayed N."/>
            <person name="Caler E."/>
            <person name="Inman J."/>
            <person name="Amedeo P."/>
            <person name="Hass B."/>
            <person name="Wortman J."/>
        </authorList>
    </citation>
    <scope>NUCLEOTIDE SEQUENCE [LARGE SCALE GENOMIC DNA]</scope>
    <source>
        <strain evidence="19">ATCC 50983 / TXsc</strain>
    </source>
</reference>
<evidence type="ECO:0000256" key="5">
    <source>
        <dbReference type="ARBA" id="ARBA00018810"/>
    </source>
</evidence>
<evidence type="ECO:0000259" key="16">
    <source>
        <dbReference type="PROSITE" id="PS51449"/>
    </source>
</evidence>
<dbReference type="PROSITE" id="PS51449">
    <property type="entry name" value="MTTASE_N"/>
    <property type="match status" value="1"/>
</dbReference>